<dbReference type="Proteomes" id="UP000484164">
    <property type="component" value="Unassembled WGS sequence"/>
</dbReference>
<gene>
    <name evidence="1" type="ORF">F8C82_00615</name>
</gene>
<evidence type="ECO:0008006" key="3">
    <source>
        <dbReference type="Google" id="ProtNLM"/>
    </source>
</evidence>
<comment type="caution">
    <text evidence="1">The sequence shown here is derived from an EMBL/GenBank/DDBJ whole genome shotgun (WGS) entry which is preliminary data.</text>
</comment>
<dbReference type="OrthoDB" id="1522859at2"/>
<sequence length="240" mass="27085">MKSSANKKLERYRATFFLVGLVLALFAALTTLEYQAQSTLAYKGPALPLEEDTILIIPNTHIQDPKPPQREFSEASDLDDIVKPNPTNFKIVFDGVDIRSDEFTSGDEEIPLIEGEELLDSIPVEDFMMDRYPIFSGCESLKDNLERQRCLVRGIHEKVQNQLRVSSSSVQTSGRVRMLVEFVIKTDGSTEVVDISYAPNMDVEMQVKRIIEGLPEFVPGLYQGRERSTKMSLPILIVLN</sequence>
<reference evidence="1 2" key="1">
    <citation type="submission" date="2019-10" db="EMBL/GenBank/DDBJ databases">
        <title>Genome sequence of Phaeocystidibacter marisrubri JCM30614 (type strain).</title>
        <authorList>
            <person name="Bowman J.P."/>
        </authorList>
    </citation>
    <scope>NUCLEOTIDE SEQUENCE [LARGE SCALE GENOMIC DNA]</scope>
    <source>
        <strain evidence="1 2">JCM 30614</strain>
    </source>
</reference>
<dbReference type="EMBL" id="WBVQ01000001">
    <property type="protein sequence ID" value="KAB2816932.1"/>
    <property type="molecule type" value="Genomic_DNA"/>
</dbReference>
<dbReference type="RefSeq" id="WP_151691504.1">
    <property type="nucleotide sequence ID" value="NZ_BMGX01000002.1"/>
</dbReference>
<evidence type="ECO:0000313" key="1">
    <source>
        <dbReference type="EMBL" id="KAB2816932.1"/>
    </source>
</evidence>
<keyword evidence="2" id="KW-1185">Reference proteome</keyword>
<protein>
    <recommendedName>
        <fullName evidence="3">TonB C-terminal domain-containing protein</fullName>
    </recommendedName>
</protein>
<evidence type="ECO:0000313" key="2">
    <source>
        <dbReference type="Proteomes" id="UP000484164"/>
    </source>
</evidence>
<dbReference type="AlphaFoldDB" id="A0A6L3ZFW4"/>
<proteinExistence type="predicted"/>
<organism evidence="1 2">
    <name type="scientific">Phaeocystidibacter marisrubri</name>
    <dbReference type="NCBI Taxonomy" id="1577780"/>
    <lineage>
        <taxon>Bacteria</taxon>
        <taxon>Pseudomonadati</taxon>
        <taxon>Bacteroidota</taxon>
        <taxon>Flavobacteriia</taxon>
        <taxon>Flavobacteriales</taxon>
        <taxon>Phaeocystidibacteraceae</taxon>
        <taxon>Phaeocystidibacter</taxon>
    </lineage>
</organism>
<name>A0A6L3ZFW4_9FLAO</name>
<accession>A0A6L3ZFW4</accession>